<evidence type="ECO:0000256" key="5">
    <source>
        <dbReference type="ARBA" id="ARBA00023002"/>
    </source>
</evidence>
<dbReference type="InterPro" id="IPR016166">
    <property type="entry name" value="FAD-bd_PCMH"/>
</dbReference>
<keyword evidence="6" id="KW-0732">Signal</keyword>
<dbReference type="Pfam" id="PF01565">
    <property type="entry name" value="FAD_binding_4"/>
    <property type="match status" value="1"/>
</dbReference>
<accession>A0A7D8YZ38</accession>
<dbReference type="GO" id="GO:0071949">
    <property type="term" value="F:FAD binding"/>
    <property type="evidence" value="ECO:0007669"/>
    <property type="project" value="InterPro"/>
</dbReference>
<dbReference type="EMBL" id="QGMG01000922">
    <property type="protein sequence ID" value="TVY51057.1"/>
    <property type="molecule type" value="Genomic_DNA"/>
</dbReference>
<feature type="chain" id="PRO_5028843201" evidence="6">
    <location>
        <begin position="26"/>
        <end position="589"/>
    </location>
</feature>
<gene>
    <name evidence="8" type="primary">ZEB1_1</name>
    <name evidence="8" type="ORF">LCER1_G007958</name>
</gene>
<evidence type="ECO:0000256" key="2">
    <source>
        <dbReference type="ARBA" id="ARBA00005466"/>
    </source>
</evidence>
<keyword evidence="3" id="KW-0285">Flavoprotein</keyword>
<evidence type="ECO:0000313" key="8">
    <source>
        <dbReference type="EMBL" id="TVY51057.1"/>
    </source>
</evidence>
<organism evidence="8 9">
    <name type="scientific">Lachnellula cervina</name>
    <dbReference type="NCBI Taxonomy" id="1316786"/>
    <lineage>
        <taxon>Eukaryota</taxon>
        <taxon>Fungi</taxon>
        <taxon>Dikarya</taxon>
        <taxon>Ascomycota</taxon>
        <taxon>Pezizomycotina</taxon>
        <taxon>Leotiomycetes</taxon>
        <taxon>Helotiales</taxon>
        <taxon>Lachnaceae</taxon>
        <taxon>Lachnellula</taxon>
    </lineage>
</organism>
<evidence type="ECO:0000259" key="7">
    <source>
        <dbReference type="PROSITE" id="PS51387"/>
    </source>
</evidence>
<dbReference type="Gene3D" id="3.30.465.10">
    <property type="match status" value="2"/>
</dbReference>
<dbReference type="Proteomes" id="UP000481288">
    <property type="component" value="Unassembled WGS sequence"/>
</dbReference>
<comment type="cofactor">
    <cofactor evidence="1">
        <name>FAD</name>
        <dbReference type="ChEBI" id="CHEBI:57692"/>
    </cofactor>
</comment>
<reference evidence="8 9" key="1">
    <citation type="submission" date="2018-05" db="EMBL/GenBank/DDBJ databases">
        <title>Whole genome sequencing for identification of molecular markers to develop diagnostic detection tools for the regulated plant pathogen Lachnellula willkommii.</title>
        <authorList>
            <person name="Giroux E."/>
            <person name="Bilodeau G."/>
        </authorList>
    </citation>
    <scope>NUCLEOTIDE SEQUENCE [LARGE SCALE GENOMIC DNA]</scope>
    <source>
        <strain evidence="8 9">CBS 625.97</strain>
    </source>
</reference>
<dbReference type="PROSITE" id="PS51387">
    <property type="entry name" value="FAD_PCMH"/>
    <property type="match status" value="1"/>
</dbReference>
<name>A0A7D8YZ38_9HELO</name>
<keyword evidence="4" id="KW-0274">FAD</keyword>
<dbReference type="InterPro" id="IPR012951">
    <property type="entry name" value="BBE"/>
</dbReference>
<protein>
    <submittedName>
        <fullName evidence="8">FAD-linked oxidoreductase ZEB1</fullName>
    </submittedName>
</protein>
<evidence type="ECO:0000313" key="9">
    <source>
        <dbReference type="Proteomes" id="UP000481288"/>
    </source>
</evidence>
<sequence>MSAMHWLISLLACSNLFIGSFGASAAIISRQNASDSTFQNCKNIPGDAGWPAESYWDALNKTVEGRLIATVPIAHVCHDPTYLNQTCNTVREAWGLPDLQVPQPAEILAPIFQNGTCDPYSPESTPCRLGNYVSYSINVSNAADAIAGLQFSQKHNVRLVVKNTGHDFFGKSAGKGGLALWTHNLNSMEIVSHYESECYTGPALKMGAGIMGGNVTTFISDHGYRAAVGDCPTVGLAGGWAQGGGVAMLSGLYGLGADNVLEWEVVTADGEHLIATPSQNQDLYWAMSGGGGGSYAVAISMTMRVFKDGPIGRASFAISNRTAGSTDAFWQAVNTFHSNLQPILDNQGISVTYVIVDNSLIVLPITAPNRTAAEVTEILAPLTNALGAQGLNLSTIGFTVATAPSFLSHYNETVAAELYAATANSITSGRMLSRDNLANNVTAIGNAMRSITANGHFELLCTAFNANGLVSKVSANSVHPAWQNTLSNCIISGVWDWSIPFEEMLQRQDELTNIATPALEAATPGSAIYLNEANYQQPDWQEQFYGDNYPKLRGIKKVHDPGNTFYGLTAIGSEAWEADSEGRLCSTGK</sequence>
<feature type="signal peptide" evidence="6">
    <location>
        <begin position="1"/>
        <end position="25"/>
    </location>
</feature>
<dbReference type="Pfam" id="PF08031">
    <property type="entry name" value="BBE"/>
    <property type="match status" value="1"/>
</dbReference>
<feature type="domain" description="FAD-binding PCMH-type" evidence="7">
    <location>
        <begin position="128"/>
        <end position="308"/>
    </location>
</feature>
<evidence type="ECO:0000256" key="6">
    <source>
        <dbReference type="SAM" id="SignalP"/>
    </source>
</evidence>
<keyword evidence="5" id="KW-0560">Oxidoreductase</keyword>
<dbReference type="InterPro" id="IPR016169">
    <property type="entry name" value="FAD-bd_PCMH_sub2"/>
</dbReference>
<dbReference type="GO" id="GO:0016491">
    <property type="term" value="F:oxidoreductase activity"/>
    <property type="evidence" value="ECO:0007669"/>
    <property type="project" value="UniProtKB-KW"/>
</dbReference>
<dbReference type="InterPro" id="IPR036318">
    <property type="entry name" value="FAD-bd_PCMH-like_sf"/>
</dbReference>
<dbReference type="SUPFAM" id="SSF56176">
    <property type="entry name" value="FAD-binding/transporter-associated domain-like"/>
    <property type="match status" value="1"/>
</dbReference>
<comment type="caution">
    <text evidence="8">The sequence shown here is derived from an EMBL/GenBank/DDBJ whole genome shotgun (WGS) entry which is preliminary data.</text>
</comment>
<proteinExistence type="inferred from homology"/>
<comment type="similarity">
    <text evidence="2">Belongs to the oxygen-dependent FAD-linked oxidoreductase family.</text>
</comment>
<dbReference type="AlphaFoldDB" id="A0A7D8YZ38"/>
<dbReference type="PANTHER" id="PTHR42973">
    <property type="entry name" value="BINDING OXIDOREDUCTASE, PUTATIVE (AFU_ORTHOLOGUE AFUA_1G17690)-RELATED"/>
    <property type="match status" value="1"/>
</dbReference>
<dbReference type="OrthoDB" id="9983560at2759"/>
<evidence type="ECO:0000256" key="1">
    <source>
        <dbReference type="ARBA" id="ARBA00001974"/>
    </source>
</evidence>
<keyword evidence="9" id="KW-1185">Reference proteome</keyword>
<evidence type="ECO:0000256" key="3">
    <source>
        <dbReference type="ARBA" id="ARBA00022630"/>
    </source>
</evidence>
<dbReference type="InterPro" id="IPR006094">
    <property type="entry name" value="Oxid_FAD_bind_N"/>
</dbReference>
<dbReference type="InterPro" id="IPR050416">
    <property type="entry name" value="FAD-linked_Oxidoreductase"/>
</dbReference>
<dbReference type="PANTHER" id="PTHR42973:SF39">
    <property type="entry name" value="FAD-BINDING PCMH-TYPE DOMAIN-CONTAINING PROTEIN"/>
    <property type="match status" value="1"/>
</dbReference>
<evidence type="ECO:0000256" key="4">
    <source>
        <dbReference type="ARBA" id="ARBA00022827"/>
    </source>
</evidence>